<reference evidence="3" key="1">
    <citation type="submission" date="2017-08" db="EMBL/GenBank/DDBJ databases">
        <authorList>
            <person name="Varghese N."/>
            <person name="Submissions S."/>
        </authorList>
    </citation>
    <scope>NUCLEOTIDE SEQUENCE [LARGE SCALE GENOMIC DNA]</scope>
    <source>
        <strain evidence="3">JA276</strain>
    </source>
</reference>
<keyword evidence="3" id="KW-1185">Reference proteome</keyword>
<protein>
    <recommendedName>
        <fullName evidence="1">DUF6314 domain-containing protein</fullName>
    </recommendedName>
</protein>
<evidence type="ECO:0000259" key="1">
    <source>
        <dbReference type="Pfam" id="PF19834"/>
    </source>
</evidence>
<evidence type="ECO:0000313" key="3">
    <source>
        <dbReference type="Proteomes" id="UP000219111"/>
    </source>
</evidence>
<dbReference type="AlphaFoldDB" id="A0A285S050"/>
<organism evidence="2 3">
    <name type="scientific">Rhodobacter maris</name>
    <dbReference type="NCBI Taxonomy" id="446682"/>
    <lineage>
        <taxon>Bacteria</taxon>
        <taxon>Pseudomonadati</taxon>
        <taxon>Pseudomonadota</taxon>
        <taxon>Alphaproteobacteria</taxon>
        <taxon>Rhodobacterales</taxon>
        <taxon>Rhodobacter group</taxon>
        <taxon>Rhodobacter</taxon>
    </lineage>
</organism>
<proteinExistence type="predicted"/>
<dbReference type="OrthoDB" id="7351979at2"/>
<dbReference type="InterPro" id="IPR045632">
    <property type="entry name" value="DUF6314"/>
</dbReference>
<gene>
    <name evidence="2" type="ORF">SAMN05877831_102226</name>
</gene>
<name>A0A285S050_9RHOB</name>
<sequence>MTRAITDFEGLWQMERWIEDRFGGQPGHFTGTAELRRDAKSAPPGTWNWVENGYLRLGEETPVLATRTYLWRPVPPRIEVFFEDGRPFHAFAPAGQATAAHWCDPDDYRVDYDFSCWPDWSATWRVSGPHKDYEMISRYKRP</sequence>
<accession>A0A285S050</accession>
<evidence type="ECO:0000313" key="2">
    <source>
        <dbReference type="EMBL" id="SOB99746.1"/>
    </source>
</evidence>
<dbReference type="RefSeq" id="WP_097069102.1">
    <property type="nucleotide sequence ID" value="NZ_OBMT01000002.1"/>
</dbReference>
<dbReference type="Proteomes" id="UP000219111">
    <property type="component" value="Unassembled WGS sequence"/>
</dbReference>
<feature type="domain" description="DUF6314" evidence="1">
    <location>
        <begin position="8"/>
        <end position="141"/>
    </location>
</feature>
<dbReference type="EMBL" id="OBMT01000002">
    <property type="protein sequence ID" value="SOB99746.1"/>
    <property type="molecule type" value="Genomic_DNA"/>
</dbReference>
<dbReference type="Pfam" id="PF19834">
    <property type="entry name" value="DUF6314"/>
    <property type="match status" value="1"/>
</dbReference>